<protein>
    <submittedName>
        <fullName evidence="3">Helix-turn-helix transcriptional regulator</fullName>
    </submittedName>
</protein>
<dbReference type="InterPro" id="IPR001387">
    <property type="entry name" value="Cro/C1-type_HTH"/>
</dbReference>
<evidence type="ECO:0000256" key="1">
    <source>
        <dbReference type="ARBA" id="ARBA00023125"/>
    </source>
</evidence>
<sequence length="63" mass="7297">MNFKENLKVIRKNSNYTQQQLADLLGLTKTTVANYEQGIKEPKLHTLEKLTIVLKCSYDDLLK</sequence>
<reference evidence="3" key="2">
    <citation type="journal article" date="2021" name="PeerJ">
        <title>Extensive microbial diversity within the chicken gut microbiome revealed by metagenomics and culture.</title>
        <authorList>
            <person name="Gilroy R."/>
            <person name="Ravi A."/>
            <person name="Getino M."/>
            <person name="Pursley I."/>
            <person name="Horton D.L."/>
            <person name="Alikhan N.F."/>
            <person name="Baker D."/>
            <person name="Gharbi K."/>
            <person name="Hall N."/>
            <person name="Watson M."/>
            <person name="Adriaenssens E.M."/>
            <person name="Foster-Nyarko E."/>
            <person name="Jarju S."/>
            <person name="Secka A."/>
            <person name="Antonio M."/>
            <person name="Oren A."/>
            <person name="Chaudhuri R.R."/>
            <person name="La Ragione R."/>
            <person name="Hildebrand F."/>
            <person name="Pallen M.J."/>
        </authorList>
    </citation>
    <scope>NUCLEOTIDE SEQUENCE</scope>
    <source>
        <strain evidence="3">ChiW17-6978</strain>
    </source>
</reference>
<dbReference type="PANTHER" id="PTHR46558:SF14">
    <property type="entry name" value="HTH-TYPE TRANSCRIPTIONAL REGULATOR ANSR"/>
    <property type="match status" value="1"/>
</dbReference>
<keyword evidence="1" id="KW-0238">DNA-binding</keyword>
<dbReference type="Proteomes" id="UP000886758">
    <property type="component" value="Unassembled WGS sequence"/>
</dbReference>
<feature type="domain" description="HTH cro/C1-type" evidence="2">
    <location>
        <begin position="7"/>
        <end position="61"/>
    </location>
</feature>
<dbReference type="Gene3D" id="1.10.260.40">
    <property type="entry name" value="lambda repressor-like DNA-binding domains"/>
    <property type="match status" value="1"/>
</dbReference>
<name>A0A9D1GSP0_9MOLU</name>
<dbReference type="AlphaFoldDB" id="A0A9D1GSP0"/>
<dbReference type="SMART" id="SM00530">
    <property type="entry name" value="HTH_XRE"/>
    <property type="match status" value="1"/>
</dbReference>
<reference evidence="3" key="1">
    <citation type="submission" date="2020-10" db="EMBL/GenBank/DDBJ databases">
        <authorList>
            <person name="Gilroy R."/>
        </authorList>
    </citation>
    <scope>NUCLEOTIDE SEQUENCE</scope>
    <source>
        <strain evidence="3">ChiW17-6978</strain>
    </source>
</reference>
<evidence type="ECO:0000313" key="3">
    <source>
        <dbReference type="EMBL" id="HIT50241.1"/>
    </source>
</evidence>
<dbReference type="GO" id="GO:0003677">
    <property type="term" value="F:DNA binding"/>
    <property type="evidence" value="ECO:0007669"/>
    <property type="project" value="UniProtKB-KW"/>
</dbReference>
<proteinExistence type="predicted"/>
<dbReference type="InterPro" id="IPR010982">
    <property type="entry name" value="Lambda_DNA-bd_dom_sf"/>
</dbReference>
<gene>
    <name evidence="3" type="ORF">IAD46_04365</name>
</gene>
<dbReference type="SUPFAM" id="SSF47413">
    <property type="entry name" value="lambda repressor-like DNA-binding domains"/>
    <property type="match status" value="1"/>
</dbReference>
<accession>A0A9D1GSP0</accession>
<dbReference type="Pfam" id="PF01381">
    <property type="entry name" value="HTH_3"/>
    <property type="match status" value="1"/>
</dbReference>
<dbReference type="PROSITE" id="PS50943">
    <property type="entry name" value="HTH_CROC1"/>
    <property type="match status" value="1"/>
</dbReference>
<dbReference type="CDD" id="cd00093">
    <property type="entry name" value="HTH_XRE"/>
    <property type="match status" value="1"/>
</dbReference>
<dbReference type="PANTHER" id="PTHR46558">
    <property type="entry name" value="TRACRIPTIONAL REGULATORY PROTEIN-RELATED-RELATED"/>
    <property type="match status" value="1"/>
</dbReference>
<evidence type="ECO:0000313" key="4">
    <source>
        <dbReference type="Proteomes" id="UP000886758"/>
    </source>
</evidence>
<comment type="caution">
    <text evidence="3">The sequence shown here is derived from an EMBL/GenBank/DDBJ whole genome shotgun (WGS) entry which is preliminary data.</text>
</comment>
<organism evidence="3 4">
    <name type="scientific">Candidatus Pelethenecus faecipullorum</name>
    <dbReference type="NCBI Taxonomy" id="2840900"/>
    <lineage>
        <taxon>Bacteria</taxon>
        <taxon>Bacillati</taxon>
        <taxon>Mycoplasmatota</taxon>
        <taxon>Mollicutes</taxon>
        <taxon>Candidatus Pelethenecus</taxon>
    </lineage>
</organism>
<evidence type="ECO:0000259" key="2">
    <source>
        <dbReference type="PROSITE" id="PS50943"/>
    </source>
</evidence>
<dbReference type="EMBL" id="DVLF01000135">
    <property type="protein sequence ID" value="HIT50241.1"/>
    <property type="molecule type" value="Genomic_DNA"/>
</dbReference>